<evidence type="ECO:0000256" key="3">
    <source>
        <dbReference type="HAMAP-Rule" id="MF_00088"/>
    </source>
</evidence>
<dbReference type="GO" id="GO:0008360">
    <property type="term" value="P:regulation of cell shape"/>
    <property type="evidence" value="ECO:0007669"/>
    <property type="project" value="UniProtKB-KW"/>
</dbReference>
<comment type="function">
    <text evidence="3">A probable RNA chaperone. Forms a complex with KhpB which binds to cellular RNA and controls its expression. Plays a role in peptidoglycan (PG) homeostasis and cell length regulation.</text>
</comment>
<dbReference type="Proteomes" id="UP000245959">
    <property type="component" value="Unassembled WGS sequence"/>
</dbReference>
<dbReference type="Gene3D" id="3.30.300.20">
    <property type="match status" value="1"/>
</dbReference>
<evidence type="ECO:0000256" key="2">
    <source>
        <dbReference type="ARBA" id="ARBA00022884"/>
    </source>
</evidence>
<dbReference type="InterPro" id="IPR015946">
    <property type="entry name" value="KH_dom-like_a/b"/>
</dbReference>
<organism evidence="4 5">
    <name type="scientific">Victivallis vadensis</name>
    <dbReference type="NCBI Taxonomy" id="172901"/>
    <lineage>
        <taxon>Bacteria</taxon>
        <taxon>Pseudomonadati</taxon>
        <taxon>Lentisphaerota</taxon>
        <taxon>Lentisphaeria</taxon>
        <taxon>Victivallales</taxon>
        <taxon>Victivallaceae</taxon>
        <taxon>Victivallis</taxon>
    </lineage>
</organism>
<comment type="subunit">
    <text evidence="3">Forms a complex with KhpB.</text>
</comment>
<reference evidence="4 5" key="1">
    <citation type="submission" date="2018-04" db="EMBL/GenBank/DDBJ databases">
        <title>Genomic Encyclopedia of Type Strains, Phase IV (KMG-IV): sequencing the most valuable type-strain genomes for metagenomic binning, comparative biology and taxonomic classification.</title>
        <authorList>
            <person name="Goeker M."/>
        </authorList>
    </citation>
    <scope>NUCLEOTIDE SEQUENCE [LARGE SCALE GENOMIC DNA]</scope>
    <source>
        <strain evidence="4 5">DSM 14823</strain>
    </source>
</reference>
<dbReference type="GO" id="GO:0009252">
    <property type="term" value="P:peptidoglycan biosynthetic process"/>
    <property type="evidence" value="ECO:0007669"/>
    <property type="project" value="UniProtKB-UniRule"/>
</dbReference>
<evidence type="ECO:0000256" key="1">
    <source>
        <dbReference type="ARBA" id="ARBA00022490"/>
    </source>
</evidence>
<sequence>MLKALLKFLTGGGESESSAAGSCCADKACSCKAGSGNPGSLRDLEGFVDYVVRLLVDYPDEVNIKSEENDEGCTIQITCRKEDIGKIVGKRGKTIMAIRSLVSGAAGRQRKRVSVEVLD</sequence>
<accession>A0A2U1AYY0</accession>
<proteinExistence type="inferred from homology"/>
<evidence type="ECO:0000313" key="4">
    <source>
        <dbReference type="EMBL" id="PVY41628.1"/>
    </source>
</evidence>
<dbReference type="GeneID" id="78295356"/>
<dbReference type="SUPFAM" id="SSF54814">
    <property type="entry name" value="Prokaryotic type KH domain (KH-domain type II)"/>
    <property type="match status" value="1"/>
</dbReference>
<evidence type="ECO:0000313" key="5">
    <source>
        <dbReference type="Proteomes" id="UP000245959"/>
    </source>
</evidence>
<dbReference type="AlphaFoldDB" id="A0A2U1AYY0"/>
<keyword evidence="3" id="KW-0961">Cell wall biogenesis/degradation</keyword>
<name>A0A2U1AYY0_9BACT</name>
<keyword evidence="3" id="KW-0143">Chaperone</keyword>
<gene>
    <name evidence="3" type="primary">khpA</name>
    <name evidence="4" type="ORF">C8D82_113101</name>
</gene>
<dbReference type="GO" id="GO:0071555">
    <property type="term" value="P:cell wall organization"/>
    <property type="evidence" value="ECO:0007669"/>
    <property type="project" value="UniProtKB-KW"/>
</dbReference>
<dbReference type="GO" id="GO:0005737">
    <property type="term" value="C:cytoplasm"/>
    <property type="evidence" value="ECO:0007669"/>
    <property type="project" value="UniProtKB-SubCell"/>
</dbReference>
<dbReference type="RefSeq" id="WP_116884046.1">
    <property type="nucleotide sequence ID" value="NZ_CALXNT010000074.1"/>
</dbReference>
<comment type="similarity">
    <text evidence="3">Belongs to the KhpA RNA-binding protein family.</text>
</comment>
<keyword evidence="5" id="KW-1185">Reference proteome</keyword>
<dbReference type="GO" id="GO:0003723">
    <property type="term" value="F:RNA binding"/>
    <property type="evidence" value="ECO:0007669"/>
    <property type="project" value="UniProtKB-UniRule"/>
</dbReference>
<comment type="caution">
    <text evidence="4">The sequence shown here is derived from an EMBL/GenBank/DDBJ whole genome shotgun (WGS) entry which is preliminary data.</text>
</comment>
<dbReference type="PANTHER" id="PTHR34654">
    <property type="entry name" value="UPF0109 PROTEIN SCO5592"/>
    <property type="match status" value="1"/>
</dbReference>
<dbReference type="EMBL" id="QEKH01000013">
    <property type="protein sequence ID" value="PVY41628.1"/>
    <property type="molecule type" value="Genomic_DNA"/>
</dbReference>
<dbReference type="InterPro" id="IPR009019">
    <property type="entry name" value="KH_sf_prok-type"/>
</dbReference>
<protein>
    <recommendedName>
        <fullName evidence="3">RNA-binding protein KhpA</fullName>
    </recommendedName>
    <alternativeName>
        <fullName evidence="3">KH-domain protein A</fullName>
    </alternativeName>
</protein>
<dbReference type="PANTHER" id="PTHR34654:SF1">
    <property type="entry name" value="RNA-BINDING PROTEIN KHPA"/>
    <property type="match status" value="1"/>
</dbReference>
<dbReference type="HAMAP" id="MF_00088">
    <property type="entry name" value="KhpA"/>
    <property type="match status" value="1"/>
</dbReference>
<comment type="subcellular location">
    <subcellularLocation>
        <location evidence="3">Cytoplasm</location>
    </subcellularLocation>
</comment>
<dbReference type="InterPro" id="IPR020627">
    <property type="entry name" value="KhpA"/>
</dbReference>
<keyword evidence="1 3" id="KW-0963">Cytoplasm</keyword>
<keyword evidence="2 3" id="KW-0694">RNA-binding</keyword>
<keyword evidence="3" id="KW-0133">Cell shape</keyword>
<dbReference type="Pfam" id="PF13083">
    <property type="entry name" value="KH_KhpA-B"/>
    <property type="match status" value="1"/>
</dbReference>
<dbReference type="CDD" id="cd22533">
    <property type="entry name" value="KH-II_YlqC-like"/>
    <property type="match status" value="1"/>
</dbReference>